<reference evidence="2 3" key="1">
    <citation type="submission" date="2021-01" db="EMBL/GenBank/DDBJ databases">
        <title>Whole genome shotgun sequence of Actinoplanes humidus NBRC 14915.</title>
        <authorList>
            <person name="Komaki H."/>
            <person name="Tamura T."/>
        </authorList>
    </citation>
    <scope>NUCLEOTIDE SEQUENCE [LARGE SCALE GENOMIC DNA]</scope>
    <source>
        <strain evidence="2 3">NBRC 14915</strain>
    </source>
</reference>
<evidence type="ECO:0000313" key="2">
    <source>
        <dbReference type="EMBL" id="GIE25790.1"/>
    </source>
</evidence>
<protein>
    <recommendedName>
        <fullName evidence="4">DUF4307 domain-containing protein</fullName>
    </recommendedName>
</protein>
<dbReference type="Proteomes" id="UP000603200">
    <property type="component" value="Unassembled WGS sequence"/>
</dbReference>
<keyword evidence="1" id="KW-0472">Membrane</keyword>
<proteinExistence type="predicted"/>
<organism evidence="2 3">
    <name type="scientific">Winogradskya humida</name>
    <dbReference type="NCBI Taxonomy" id="113566"/>
    <lineage>
        <taxon>Bacteria</taxon>
        <taxon>Bacillati</taxon>
        <taxon>Actinomycetota</taxon>
        <taxon>Actinomycetes</taxon>
        <taxon>Micromonosporales</taxon>
        <taxon>Micromonosporaceae</taxon>
        <taxon>Winogradskya</taxon>
    </lineage>
</organism>
<dbReference type="InterPro" id="IPR025443">
    <property type="entry name" value="DUF4307"/>
</dbReference>
<comment type="caution">
    <text evidence="2">The sequence shown here is derived from an EMBL/GenBank/DDBJ whole genome shotgun (WGS) entry which is preliminary data.</text>
</comment>
<name>A0ABQ4A4K7_9ACTN</name>
<dbReference type="EMBL" id="BOMN01000128">
    <property type="protein sequence ID" value="GIE25790.1"/>
    <property type="molecule type" value="Genomic_DNA"/>
</dbReference>
<evidence type="ECO:0000313" key="3">
    <source>
        <dbReference type="Proteomes" id="UP000603200"/>
    </source>
</evidence>
<gene>
    <name evidence="2" type="ORF">Ahu01nite_088920</name>
</gene>
<keyword evidence="3" id="KW-1185">Reference proteome</keyword>
<keyword evidence="1" id="KW-1133">Transmembrane helix</keyword>
<feature type="transmembrane region" description="Helical" evidence="1">
    <location>
        <begin position="38"/>
        <end position="61"/>
    </location>
</feature>
<accession>A0ABQ4A4K7</accession>
<dbReference type="Pfam" id="PF14155">
    <property type="entry name" value="DUF4307"/>
    <property type="match status" value="1"/>
</dbReference>
<keyword evidence="1" id="KW-0812">Transmembrane</keyword>
<evidence type="ECO:0000256" key="1">
    <source>
        <dbReference type="SAM" id="Phobius"/>
    </source>
</evidence>
<sequence>MALTLFAGEVPLVSETRATNPIFPPGRYGRRRDGRRRLAGPIIFAVVIAVAAAALTVRLYGQYGDPNYDAQIVRWTNITPTQVTLDFTVRVPAGGAAKCGLRARDYDGAEVGSRTVTVRATGQETTIEASEIVQTRAEAFVGDVLKCQAAD</sequence>
<evidence type="ECO:0008006" key="4">
    <source>
        <dbReference type="Google" id="ProtNLM"/>
    </source>
</evidence>